<dbReference type="CDD" id="cd07765">
    <property type="entry name" value="KRAB_A-box"/>
    <property type="match status" value="1"/>
</dbReference>
<evidence type="ECO:0000256" key="1">
    <source>
        <dbReference type="ARBA" id="ARBA00004123"/>
    </source>
</evidence>
<feature type="domain" description="C2H2-type" evidence="12">
    <location>
        <begin position="486"/>
        <end position="513"/>
    </location>
</feature>
<organism evidence="15 16">
    <name type="scientific">Python bivittatus</name>
    <name type="common">Burmese python</name>
    <name type="synonym">Python molurus bivittatus</name>
    <dbReference type="NCBI Taxonomy" id="176946"/>
    <lineage>
        <taxon>Eukaryota</taxon>
        <taxon>Metazoa</taxon>
        <taxon>Chordata</taxon>
        <taxon>Craniata</taxon>
        <taxon>Vertebrata</taxon>
        <taxon>Euteleostomi</taxon>
        <taxon>Lepidosauria</taxon>
        <taxon>Squamata</taxon>
        <taxon>Bifurcata</taxon>
        <taxon>Unidentata</taxon>
        <taxon>Episquamata</taxon>
        <taxon>Toxicofera</taxon>
        <taxon>Serpentes</taxon>
        <taxon>Henophidia</taxon>
        <taxon>Pythonidae</taxon>
        <taxon>Python</taxon>
    </lineage>
</organism>
<keyword evidence="9" id="KW-0804">Transcription</keyword>
<dbReference type="SUPFAM" id="SSF109640">
    <property type="entry name" value="KRAB domain (Kruppel-associated box)"/>
    <property type="match status" value="1"/>
</dbReference>
<keyword evidence="7" id="KW-0805">Transcription regulation</keyword>
<dbReference type="GO" id="GO:0000981">
    <property type="term" value="F:DNA-binding transcription factor activity, RNA polymerase II-specific"/>
    <property type="evidence" value="ECO:0007669"/>
    <property type="project" value="TreeGrafter"/>
</dbReference>
<dbReference type="GO" id="GO:0005634">
    <property type="term" value="C:nucleus"/>
    <property type="evidence" value="ECO:0007669"/>
    <property type="project" value="UniProtKB-SubCell"/>
</dbReference>
<dbReference type="InterPro" id="IPR001909">
    <property type="entry name" value="KRAB"/>
</dbReference>
<evidence type="ECO:0000256" key="8">
    <source>
        <dbReference type="ARBA" id="ARBA00023125"/>
    </source>
</evidence>
<dbReference type="CDD" id="cd07936">
    <property type="entry name" value="SCAN"/>
    <property type="match status" value="1"/>
</dbReference>
<dbReference type="Proteomes" id="UP000695026">
    <property type="component" value="Unplaced"/>
</dbReference>
<dbReference type="GO" id="GO:0000978">
    <property type="term" value="F:RNA polymerase II cis-regulatory region sequence-specific DNA binding"/>
    <property type="evidence" value="ECO:0007669"/>
    <property type="project" value="TreeGrafter"/>
</dbReference>
<evidence type="ECO:0000256" key="7">
    <source>
        <dbReference type="ARBA" id="ARBA00023015"/>
    </source>
</evidence>
<dbReference type="Pfam" id="PF01352">
    <property type="entry name" value="KRAB"/>
    <property type="match status" value="1"/>
</dbReference>
<dbReference type="Gene3D" id="6.10.140.140">
    <property type="match status" value="1"/>
</dbReference>
<dbReference type="InterPro" id="IPR038269">
    <property type="entry name" value="SCAN_sf"/>
</dbReference>
<feature type="domain" description="SCAN box" evidence="13">
    <location>
        <begin position="49"/>
        <end position="124"/>
    </location>
</feature>
<dbReference type="FunFam" id="3.30.160.60:FF:002604">
    <property type="entry name" value="Zinc finger protein 715"/>
    <property type="match status" value="1"/>
</dbReference>
<evidence type="ECO:0000259" key="13">
    <source>
        <dbReference type="PROSITE" id="PS50804"/>
    </source>
</evidence>
<feature type="domain" description="C2H2-type" evidence="12">
    <location>
        <begin position="430"/>
        <end position="457"/>
    </location>
</feature>
<dbReference type="SMART" id="SM00355">
    <property type="entry name" value="ZnF_C2H2"/>
    <property type="match status" value="7"/>
</dbReference>
<dbReference type="PROSITE" id="PS00028">
    <property type="entry name" value="ZINC_FINGER_C2H2_1"/>
    <property type="match status" value="6"/>
</dbReference>
<accession>A0A9F3QW44</accession>
<dbReference type="AlphaFoldDB" id="A0A9F3QW44"/>
<dbReference type="InterPro" id="IPR036051">
    <property type="entry name" value="KRAB_dom_sf"/>
</dbReference>
<dbReference type="FunFam" id="1.10.4020.10:FF:000005">
    <property type="entry name" value="Uncharacterized protein"/>
    <property type="match status" value="1"/>
</dbReference>
<dbReference type="PROSITE" id="PS50804">
    <property type="entry name" value="SCAN_BOX"/>
    <property type="match status" value="1"/>
</dbReference>
<dbReference type="InterPro" id="IPR036236">
    <property type="entry name" value="Znf_C2H2_sf"/>
</dbReference>
<feature type="domain" description="C2H2-type" evidence="12">
    <location>
        <begin position="458"/>
        <end position="485"/>
    </location>
</feature>
<reference evidence="16" key="1">
    <citation type="submission" date="2025-08" db="UniProtKB">
        <authorList>
            <consortium name="RefSeq"/>
        </authorList>
    </citation>
    <scope>IDENTIFICATION</scope>
    <source>
        <tissue evidence="16">Liver</tissue>
    </source>
</reference>
<sequence>METQPLASERTGKGRCAVEPGSCGEIQGRSGQEILEEESIHSDVLPWDFRSVQYREAEGPRGLCSRLHYFCGRWLRPEKHTKAQMLDLVVLEQFLALLPLQMESWVRECGAETSSQAVALVEGFLLSQAEEQKEQAKLQSLAVDIGDPEGRRNPSVPSQELFFRRISLEDPNQDTSGGKHGRKLTLPYGAAETVVEPTTQQEHLVFFKDVAVCFSEEEWSQLDPHQKALHWEVMLENYRNVASLGYLGQENKDSSEPFQMIWHGGGTEKPAIQLELKRHERNQSNTGNKESLSSTDAEIQDFLAPQGKIKEKGIVKSVGLLKDKLEINEHYPIQTKEDYISRDNGNNYNCIFTLSHENRPLTSHKRILTGEKPYKCMECGKSFRENSSLTVHQRIHMGEKPYKCMECGKRFHEKDYLTIHQRIHTGEKPYKCMECGKGFSQHSNLSSHKWIHAGGKPYKCRECGKSFTQSSSLTSHRRIHTGDKPYKCMECGKSFIFNSSLIIHQRIHTGEKPYKCMECGKGFRQHSKLTSQLRIHTGEKPYKCMECGKSFRENRSLTVHQRIHTGEAV</sequence>
<dbReference type="InterPro" id="IPR003309">
    <property type="entry name" value="SCAN_dom"/>
</dbReference>
<evidence type="ECO:0000259" key="14">
    <source>
        <dbReference type="PROSITE" id="PS50805"/>
    </source>
</evidence>
<keyword evidence="6" id="KW-0862">Zinc</keyword>
<evidence type="ECO:0000313" key="16">
    <source>
        <dbReference type="RefSeq" id="XP_015746593.2"/>
    </source>
</evidence>
<dbReference type="InterPro" id="IPR013087">
    <property type="entry name" value="Znf_C2H2_type"/>
</dbReference>
<dbReference type="FunFam" id="3.30.160.60:FF:000295">
    <property type="entry name" value="zinc finger protein 19"/>
    <property type="match status" value="1"/>
</dbReference>
<keyword evidence="4" id="KW-0677">Repeat</keyword>
<protein>
    <submittedName>
        <fullName evidence="16">Zinc finger protein 485-like</fullName>
    </submittedName>
</protein>
<dbReference type="RefSeq" id="XP_015746593.2">
    <property type="nucleotide sequence ID" value="XM_015891107.2"/>
</dbReference>
<dbReference type="PANTHER" id="PTHR23226:SF377">
    <property type="entry name" value="ZINC FINGER AND SCAN DOMAIN-CONTAINING PROTEIN 20"/>
    <property type="match status" value="1"/>
</dbReference>
<feature type="domain" description="C2H2-type" evidence="12">
    <location>
        <begin position="514"/>
        <end position="541"/>
    </location>
</feature>
<dbReference type="FunFam" id="3.30.160.60:FF:002090">
    <property type="entry name" value="Zinc finger protein 473"/>
    <property type="match status" value="1"/>
</dbReference>
<dbReference type="SUPFAM" id="SSF47353">
    <property type="entry name" value="Retrovirus capsid dimerization domain-like"/>
    <property type="match status" value="1"/>
</dbReference>
<comment type="subcellular location">
    <subcellularLocation>
        <location evidence="1">Nucleus</location>
    </subcellularLocation>
</comment>
<feature type="domain" description="C2H2-type" evidence="12">
    <location>
        <begin position="402"/>
        <end position="429"/>
    </location>
</feature>
<evidence type="ECO:0000256" key="5">
    <source>
        <dbReference type="ARBA" id="ARBA00022771"/>
    </source>
</evidence>
<dbReference type="PROSITE" id="PS50805">
    <property type="entry name" value="KRAB"/>
    <property type="match status" value="1"/>
</dbReference>
<comment type="similarity">
    <text evidence="2">Belongs to the krueppel C2H2-type zinc-finger protein family.</text>
</comment>
<dbReference type="OrthoDB" id="9041575at2759"/>
<dbReference type="PANTHER" id="PTHR23226">
    <property type="entry name" value="ZINC FINGER AND SCAN DOMAIN-CONTAINING"/>
    <property type="match status" value="1"/>
</dbReference>
<evidence type="ECO:0000259" key="12">
    <source>
        <dbReference type="PROSITE" id="PS50157"/>
    </source>
</evidence>
<keyword evidence="10" id="KW-0539">Nucleus</keyword>
<evidence type="ECO:0000256" key="11">
    <source>
        <dbReference type="PROSITE-ProRule" id="PRU00042"/>
    </source>
</evidence>
<feature type="domain" description="C2H2-type" evidence="12">
    <location>
        <begin position="374"/>
        <end position="401"/>
    </location>
</feature>
<dbReference type="Pfam" id="PF02023">
    <property type="entry name" value="SCAN"/>
    <property type="match status" value="1"/>
</dbReference>
<name>A0A9F3QW44_PYTBI</name>
<feature type="domain" description="C2H2-type" evidence="12">
    <location>
        <begin position="542"/>
        <end position="569"/>
    </location>
</feature>
<evidence type="ECO:0000256" key="2">
    <source>
        <dbReference type="ARBA" id="ARBA00006991"/>
    </source>
</evidence>
<feature type="domain" description="KRAB" evidence="14">
    <location>
        <begin position="205"/>
        <end position="282"/>
    </location>
</feature>
<evidence type="ECO:0000256" key="4">
    <source>
        <dbReference type="ARBA" id="ARBA00022737"/>
    </source>
</evidence>
<dbReference type="Pfam" id="PF00096">
    <property type="entry name" value="zf-C2H2"/>
    <property type="match status" value="6"/>
</dbReference>
<dbReference type="GeneID" id="103060350"/>
<keyword evidence="15" id="KW-1185">Reference proteome</keyword>
<dbReference type="SMART" id="SM00349">
    <property type="entry name" value="KRAB"/>
    <property type="match status" value="1"/>
</dbReference>
<keyword evidence="5 11" id="KW-0863">Zinc-finger</keyword>
<dbReference type="Gene3D" id="3.30.160.60">
    <property type="entry name" value="Classic Zinc Finger"/>
    <property type="match status" value="7"/>
</dbReference>
<evidence type="ECO:0000256" key="10">
    <source>
        <dbReference type="ARBA" id="ARBA00023242"/>
    </source>
</evidence>
<dbReference type="SUPFAM" id="SSF57667">
    <property type="entry name" value="beta-beta-alpha zinc fingers"/>
    <property type="match status" value="4"/>
</dbReference>
<evidence type="ECO:0000256" key="3">
    <source>
        <dbReference type="ARBA" id="ARBA00022723"/>
    </source>
</evidence>
<dbReference type="KEGG" id="pbi:103060350"/>
<dbReference type="GO" id="GO:0008270">
    <property type="term" value="F:zinc ion binding"/>
    <property type="evidence" value="ECO:0007669"/>
    <property type="project" value="UniProtKB-KW"/>
</dbReference>
<dbReference type="FunFam" id="3.30.160.60:FF:002343">
    <property type="entry name" value="Zinc finger protein 33A"/>
    <property type="match status" value="4"/>
</dbReference>
<dbReference type="PROSITE" id="PS50157">
    <property type="entry name" value="ZINC_FINGER_C2H2_2"/>
    <property type="match status" value="7"/>
</dbReference>
<dbReference type="OMA" id="DLAQHQW"/>
<keyword evidence="8" id="KW-0238">DNA-binding</keyword>
<evidence type="ECO:0000313" key="15">
    <source>
        <dbReference type="Proteomes" id="UP000695026"/>
    </source>
</evidence>
<evidence type="ECO:0000256" key="9">
    <source>
        <dbReference type="ARBA" id="ARBA00023163"/>
    </source>
</evidence>
<keyword evidence="3" id="KW-0479">Metal-binding</keyword>
<dbReference type="SMART" id="SM00431">
    <property type="entry name" value="SCAN"/>
    <property type="match status" value="1"/>
</dbReference>
<evidence type="ECO:0000256" key="6">
    <source>
        <dbReference type="ARBA" id="ARBA00022833"/>
    </source>
</evidence>
<dbReference type="Gene3D" id="1.10.4020.10">
    <property type="entry name" value="DNA breaking-rejoining enzymes"/>
    <property type="match status" value="1"/>
</dbReference>
<proteinExistence type="inferred from homology"/>
<gene>
    <name evidence="16" type="primary">LOC103060350</name>
</gene>